<accession>A0A8D8NYF8</accession>
<evidence type="ECO:0000313" key="2">
    <source>
        <dbReference type="EMBL" id="CAG6582442.1"/>
    </source>
</evidence>
<feature type="region of interest" description="Disordered" evidence="1">
    <location>
        <begin position="1"/>
        <end position="51"/>
    </location>
</feature>
<protein>
    <submittedName>
        <fullName evidence="2">(northern house mosquito) hypothetical protein</fullName>
    </submittedName>
</protein>
<reference evidence="2" key="1">
    <citation type="submission" date="2021-05" db="EMBL/GenBank/DDBJ databases">
        <authorList>
            <person name="Alioto T."/>
            <person name="Alioto T."/>
            <person name="Gomez Garrido J."/>
        </authorList>
    </citation>
    <scope>NUCLEOTIDE SEQUENCE</scope>
</reference>
<sequence length="148" mass="16307">MLSAPLADGSNKTPPKNRNQHTVQASPPPLMSPNHHSNHSDSAQAAAAAELFTTTATPAALLQPPPPLGCSPLQPHDKRLNCRCRRRLICSPTPKQCNRVTKENFHPLSLHTAMEVQTKEKKQKSALGIKWWTLASPRALNKEKLNFL</sequence>
<dbReference type="EMBL" id="HBUE01308880">
    <property type="protein sequence ID" value="CAG6582442.1"/>
    <property type="molecule type" value="Transcribed_RNA"/>
</dbReference>
<proteinExistence type="predicted"/>
<organism evidence="2">
    <name type="scientific">Culex pipiens</name>
    <name type="common">House mosquito</name>
    <dbReference type="NCBI Taxonomy" id="7175"/>
    <lineage>
        <taxon>Eukaryota</taxon>
        <taxon>Metazoa</taxon>
        <taxon>Ecdysozoa</taxon>
        <taxon>Arthropoda</taxon>
        <taxon>Hexapoda</taxon>
        <taxon>Insecta</taxon>
        <taxon>Pterygota</taxon>
        <taxon>Neoptera</taxon>
        <taxon>Endopterygota</taxon>
        <taxon>Diptera</taxon>
        <taxon>Nematocera</taxon>
        <taxon>Culicoidea</taxon>
        <taxon>Culicidae</taxon>
        <taxon>Culicinae</taxon>
        <taxon>Culicini</taxon>
        <taxon>Culex</taxon>
        <taxon>Culex</taxon>
    </lineage>
</organism>
<feature type="compositionally biased region" description="Polar residues" evidence="1">
    <location>
        <begin position="10"/>
        <end position="25"/>
    </location>
</feature>
<dbReference type="AlphaFoldDB" id="A0A8D8NYF8"/>
<name>A0A8D8NYF8_CULPI</name>
<dbReference type="EMBL" id="HBUE01202691">
    <property type="protein sequence ID" value="CAG6530609.1"/>
    <property type="molecule type" value="Transcribed_RNA"/>
</dbReference>
<evidence type="ECO:0000256" key="1">
    <source>
        <dbReference type="SAM" id="MobiDB-lite"/>
    </source>
</evidence>